<feature type="transmembrane region" description="Helical" evidence="2">
    <location>
        <begin position="97"/>
        <end position="118"/>
    </location>
</feature>
<accession>A0A345YM65</accession>
<keyword evidence="2" id="KW-1133">Transmembrane helix</keyword>
<dbReference type="RefSeq" id="WP_115412769.1">
    <property type="nucleotide sequence ID" value="NZ_CP031356.1"/>
</dbReference>
<keyword evidence="2" id="KW-0812">Transmembrane</keyword>
<evidence type="ECO:0000256" key="2">
    <source>
        <dbReference type="SAM" id="Phobius"/>
    </source>
</evidence>
<evidence type="ECO:0008006" key="7">
    <source>
        <dbReference type="Google" id="ProtNLM"/>
    </source>
</evidence>
<dbReference type="Pfam" id="PF09534">
    <property type="entry name" value="Trp_oprn_chp"/>
    <property type="match status" value="1"/>
</dbReference>
<reference evidence="3 5" key="1">
    <citation type="submission" date="2018-07" db="EMBL/GenBank/DDBJ databases">
        <title>Brachybacterium saurashtrense DSM 23186 genome sequence.</title>
        <authorList>
            <person name="Guo L."/>
        </authorList>
    </citation>
    <scope>NUCLEOTIDE SEQUENCE [LARGE SCALE GENOMIC DNA]</scope>
    <source>
        <strain evidence="3 5">DSM 23186</strain>
    </source>
</reference>
<dbReference type="KEGG" id="bsau:DWV08_04915"/>
<protein>
    <recommendedName>
        <fullName evidence="7">Trp biosynthesis protein</fullName>
    </recommendedName>
</protein>
<evidence type="ECO:0000313" key="4">
    <source>
        <dbReference type="EMBL" id="RRR21701.1"/>
    </source>
</evidence>
<keyword evidence="5" id="KW-1185">Reference proteome</keyword>
<dbReference type="InterPro" id="IPR019051">
    <property type="entry name" value="Trp_biosyn_TM_oprn/chp"/>
</dbReference>
<evidence type="ECO:0000313" key="5">
    <source>
        <dbReference type="Proteomes" id="UP000254236"/>
    </source>
</evidence>
<dbReference type="OrthoDB" id="4794414at2"/>
<dbReference type="EMBL" id="CP031356">
    <property type="protein sequence ID" value="AXK45017.1"/>
    <property type="molecule type" value="Genomic_DNA"/>
</dbReference>
<evidence type="ECO:0000313" key="6">
    <source>
        <dbReference type="Proteomes" id="UP000282185"/>
    </source>
</evidence>
<feature type="transmembrane region" description="Helical" evidence="2">
    <location>
        <begin position="28"/>
        <end position="50"/>
    </location>
</feature>
<evidence type="ECO:0000313" key="3">
    <source>
        <dbReference type="EMBL" id="AXK45017.1"/>
    </source>
</evidence>
<dbReference type="AlphaFoldDB" id="A0A345YM65"/>
<feature type="transmembrane region" description="Helical" evidence="2">
    <location>
        <begin position="146"/>
        <end position="167"/>
    </location>
</feature>
<evidence type="ECO:0000256" key="1">
    <source>
        <dbReference type="SAM" id="MobiDB-lite"/>
    </source>
</evidence>
<keyword evidence="2" id="KW-0472">Membrane</keyword>
<feature type="transmembrane region" description="Helical" evidence="2">
    <location>
        <begin position="70"/>
        <end position="90"/>
    </location>
</feature>
<name>A0A345YM65_9MICO</name>
<gene>
    <name evidence="3" type="ORF">DWV08_04915</name>
    <name evidence="4" type="ORF">DXU92_13490</name>
</gene>
<organism evidence="4 6">
    <name type="scientific">Brachybacterium saurashtrense</name>
    <dbReference type="NCBI Taxonomy" id="556288"/>
    <lineage>
        <taxon>Bacteria</taxon>
        <taxon>Bacillati</taxon>
        <taxon>Actinomycetota</taxon>
        <taxon>Actinomycetes</taxon>
        <taxon>Micrococcales</taxon>
        <taxon>Dermabacteraceae</taxon>
        <taxon>Brachybacterium</taxon>
    </lineage>
</organism>
<feature type="region of interest" description="Disordered" evidence="1">
    <location>
        <begin position="183"/>
        <end position="230"/>
    </location>
</feature>
<dbReference type="EMBL" id="QSWH01000006">
    <property type="protein sequence ID" value="RRR21701.1"/>
    <property type="molecule type" value="Genomic_DNA"/>
</dbReference>
<reference evidence="4 6" key="2">
    <citation type="submission" date="2018-08" db="EMBL/GenBank/DDBJ databases">
        <title>Brachybacterium saurashtrense DSM 23186.</title>
        <authorList>
            <person name="Li Y."/>
        </authorList>
    </citation>
    <scope>NUCLEOTIDE SEQUENCE [LARGE SCALE GENOMIC DNA]</scope>
    <source>
        <strain evidence="4 6">DSM 23186</strain>
    </source>
</reference>
<dbReference type="Proteomes" id="UP000282185">
    <property type="component" value="Unassembled WGS sequence"/>
</dbReference>
<proteinExistence type="predicted"/>
<feature type="region of interest" description="Disordered" evidence="1">
    <location>
        <begin position="1"/>
        <end position="26"/>
    </location>
</feature>
<sequence>MSTPTPPEERPATPAPAPERRRGPGRGLTVLAGIAASGALAGASRATWVQASAPDLTGTAQQVAVPGADAAPAVLALALVALAASLATSLSSSWLRLLTAPILVLAGAGAAVAALGVLRAPGSSTGSAVTSATGVAGGAVTAETTWWPAAAALLAVLVAAVGMVVLLRGGRWPRRTRYRSAAVRTAADPAEDPSAAWDALTRGEDPSLEGTEPPHGPQEDGEAEGGPGAR</sequence>
<dbReference type="Proteomes" id="UP000254236">
    <property type="component" value="Chromosome"/>
</dbReference>